<evidence type="ECO:0000313" key="8">
    <source>
        <dbReference type="Proteomes" id="UP001140217"/>
    </source>
</evidence>
<dbReference type="Gene3D" id="1.10.10.60">
    <property type="entry name" value="Homeodomain-like"/>
    <property type="match status" value="1"/>
</dbReference>
<feature type="compositionally biased region" description="Low complexity" evidence="5">
    <location>
        <begin position="341"/>
        <end position="356"/>
    </location>
</feature>
<dbReference type="Proteomes" id="UP001140217">
    <property type="component" value="Unassembled WGS sequence"/>
</dbReference>
<keyword evidence="2 4" id="KW-0371">Homeobox</keyword>
<organism evidence="7 8">
    <name type="scientific">Coemansia javaensis</name>
    <dbReference type="NCBI Taxonomy" id="2761396"/>
    <lineage>
        <taxon>Eukaryota</taxon>
        <taxon>Fungi</taxon>
        <taxon>Fungi incertae sedis</taxon>
        <taxon>Zoopagomycota</taxon>
        <taxon>Kickxellomycotina</taxon>
        <taxon>Kickxellomycetes</taxon>
        <taxon>Kickxellales</taxon>
        <taxon>Kickxellaceae</taxon>
        <taxon>Coemansia</taxon>
    </lineage>
</organism>
<dbReference type="GO" id="GO:0003677">
    <property type="term" value="F:DNA binding"/>
    <property type="evidence" value="ECO:0007669"/>
    <property type="project" value="UniProtKB-UniRule"/>
</dbReference>
<feature type="domain" description="Homeobox" evidence="6">
    <location>
        <begin position="392"/>
        <end position="455"/>
    </location>
</feature>
<reference evidence="7" key="1">
    <citation type="submission" date="2022-07" db="EMBL/GenBank/DDBJ databases">
        <title>Phylogenomic reconstructions and comparative analyses of Kickxellomycotina fungi.</title>
        <authorList>
            <person name="Reynolds N.K."/>
            <person name="Stajich J.E."/>
            <person name="Barry K."/>
            <person name="Grigoriev I.V."/>
            <person name="Crous P."/>
            <person name="Smith M.E."/>
        </authorList>
    </citation>
    <scope>NUCLEOTIDE SEQUENCE</scope>
    <source>
        <strain evidence="7">NBRC 105414</strain>
    </source>
</reference>
<proteinExistence type="predicted"/>
<keyword evidence="3 4" id="KW-0539">Nucleus</keyword>
<gene>
    <name evidence="7" type="ORF">H4R18_001913</name>
</gene>
<keyword evidence="1 4" id="KW-0238">DNA-binding</keyword>
<comment type="caution">
    <text evidence="7">The sequence shown here is derived from an EMBL/GenBank/DDBJ whole genome shotgun (WGS) entry which is preliminary data.</text>
</comment>
<evidence type="ECO:0000259" key="6">
    <source>
        <dbReference type="PROSITE" id="PS50071"/>
    </source>
</evidence>
<dbReference type="PROSITE" id="PS50071">
    <property type="entry name" value="HOMEOBOX_2"/>
    <property type="match status" value="1"/>
</dbReference>
<name>A0A9W8HJ78_9FUNG</name>
<dbReference type="InterPro" id="IPR009057">
    <property type="entry name" value="Homeodomain-like_sf"/>
</dbReference>
<sequence length="481" mass="50444">MLSSTADQYNSLIACATDVRNVGALPITPSMDADALFAAQAAELHDFYCSPATHAYVVPGPTPSLPAADGAVFGLYAPHNTPAAADIAAAFAAASGATQPFGGEVLYTQADAKAGGCLAEAWLPQASSAPTPAPSIRPADLAAAGLGSDLLDQVAGLGYPQGQQIPAPSPAPAEPLLYPPPAVTMAAATQPLCGALGYAGADAALMAELAAHNRGTPQPAPAALPSAHHPLHYQQQQRAAGALPLCMPAYPAAQALHMRPYRSLSLGGAVRPRSLSSPSLARLTASPYAGRPSCPAPALLSGMQVRRIRSHLGIGLSAAARCTTPLAADQALVMQSLGRSPTPAAAPGRTPAQPAAEVPAADEGAHDGSDGSSPAKQDRGQEGEWNEEEAPERPRSGRTPLTKYQREVFFRWLLANIHDPKPKGHERERLRSIGDMSRERFKTWFANARRRYFTVTYRNGIQHYTINERFAIACRRANIHI</sequence>
<dbReference type="CDD" id="cd00086">
    <property type="entry name" value="homeodomain"/>
    <property type="match status" value="1"/>
</dbReference>
<feature type="region of interest" description="Disordered" evidence="5">
    <location>
        <begin position="339"/>
        <end position="401"/>
    </location>
</feature>
<dbReference type="Pfam" id="PF05920">
    <property type="entry name" value="Homeobox_KN"/>
    <property type="match status" value="1"/>
</dbReference>
<dbReference type="OrthoDB" id="5555798at2759"/>
<evidence type="ECO:0000256" key="2">
    <source>
        <dbReference type="ARBA" id="ARBA00023155"/>
    </source>
</evidence>
<dbReference type="GO" id="GO:0006355">
    <property type="term" value="P:regulation of DNA-templated transcription"/>
    <property type="evidence" value="ECO:0007669"/>
    <property type="project" value="InterPro"/>
</dbReference>
<dbReference type="AlphaFoldDB" id="A0A9W8HJ78"/>
<evidence type="ECO:0000313" key="7">
    <source>
        <dbReference type="EMBL" id="KAJ2783092.1"/>
    </source>
</evidence>
<evidence type="ECO:0000256" key="3">
    <source>
        <dbReference type="ARBA" id="ARBA00023242"/>
    </source>
</evidence>
<dbReference type="InterPro" id="IPR001356">
    <property type="entry name" value="HD"/>
</dbReference>
<evidence type="ECO:0000256" key="4">
    <source>
        <dbReference type="PROSITE-ProRule" id="PRU00108"/>
    </source>
</evidence>
<evidence type="ECO:0000256" key="1">
    <source>
        <dbReference type="ARBA" id="ARBA00023125"/>
    </source>
</evidence>
<feature type="DNA-binding region" description="Homeobox" evidence="4">
    <location>
        <begin position="394"/>
        <end position="456"/>
    </location>
</feature>
<protein>
    <recommendedName>
        <fullName evidence="6">Homeobox domain-containing protein</fullName>
    </recommendedName>
</protein>
<evidence type="ECO:0000256" key="5">
    <source>
        <dbReference type="SAM" id="MobiDB-lite"/>
    </source>
</evidence>
<dbReference type="SUPFAM" id="SSF46689">
    <property type="entry name" value="Homeodomain-like"/>
    <property type="match status" value="1"/>
</dbReference>
<accession>A0A9W8HJ78</accession>
<dbReference type="InterPro" id="IPR008422">
    <property type="entry name" value="KN_HD"/>
</dbReference>
<dbReference type="SMART" id="SM00389">
    <property type="entry name" value="HOX"/>
    <property type="match status" value="1"/>
</dbReference>
<dbReference type="EMBL" id="JANBUL010000055">
    <property type="protein sequence ID" value="KAJ2783092.1"/>
    <property type="molecule type" value="Genomic_DNA"/>
</dbReference>
<comment type="subcellular location">
    <subcellularLocation>
        <location evidence="4">Nucleus</location>
    </subcellularLocation>
</comment>
<dbReference type="GO" id="GO:0005634">
    <property type="term" value="C:nucleus"/>
    <property type="evidence" value="ECO:0007669"/>
    <property type="project" value="UniProtKB-SubCell"/>
</dbReference>
<keyword evidence="8" id="KW-1185">Reference proteome</keyword>